<dbReference type="SUPFAM" id="SSF52540">
    <property type="entry name" value="P-loop containing nucleoside triphosphate hydrolases"/>
    <property type="match status" value="1"/>
</dbReference>
<dbReference type="InterPro" id="IPR027417">
    <property type="entry name" value="P-loop_NTPase"/>
</dbReference>
<protein>
    <submittedName>
        <fullName evidence="4">Sulfotransferase</fullName>
    </submittedName>
</protein>
<dbReference type="PANTHER" id="PTHR10605">
    <property type="entry name" value="HEPARAN SULFATE SULFOTRANSFERASE"/>
    <property type="match status" value="1"/>
</dbReference>
<evidence type="ECO:0000256" key="1">
    <source>
        <dbReference type="ARBA" id="ARBA00022679"/>
    </source>
</evidence>
<proteinExistence type="predicted"/>
<dbReference type="EMBL" id="JAQOSP010000063">
    <property type="protein sequence ID" value="MDJ1169554.1"/>
    <property type="molecule type" value="Genomic_DNA"/>
</dbReference>
<reference evidence="4 5" key="1">
    <citation type="submission" date="2023-01" db="EMBL/GenBank/DDBJ databases">
        <title>Novel diversity within Roseofilum (Cyanobacteria; Desertifilaceae) from marine benthic mats with descriptions of four novel species.</title>
        <authorList>
            <person name="Wang Y."/>
            <person name="Berthold D.E."/>
            <person name="Hu J."/>
            <person name="Lefler F.W."/>
            <person name="Laughinghouse H.D. IV."/>
        </authorList>
    </citation>
    <scope>NUCLEOTIDE SEQUENCE [LARGE SCALE GENOMIC DNA]</scope>
    <source>
        <strain evidence="4 5">BLCC-M154</strain>
    </source>
</reference>
<comment type="caution">
    <text evidence="4">The sequence shown here is derived from an EMBL/GenBank/DDBJ whole genome shotgun (WGS) entry which is preliminary data.</text>
</comment>
<sequence length="302" mass="35177">MNSAVKLPNFLIIGVQKAGTTSIYNYLKEHPQVYMSPVKEPNFLARDPNKDPKDIKPVPSHKKRIDTFEKYCELFQGVTDEIAIGEASPNYMANYPIAIQQIKHYMPDAKLIAILRNPADRAYSDYLMHIRDAIGKPRSLSEQIRKKGKESATLKKGFYGEHLSYFYDQFEPDQIKVFLYEELRENSQGLMRQIYQFIGVDETYTPDTSKKSQVAKLPKNQTLNKMLHTHNPLRKTTAKVLKSLFPAHLVENFRQKLMDLNQSQEKIPSLSAEERQQLIEFYREDILKLQELINRDLSHWLV</sequence>
<dbReference type="Pfam" id="PF00685">
    <property type="entry name" value="Sulfotransfer_1"/>
    <property type="match status" value="1"/>
</dbReference>
<dbReference type="Proteomes" id="UP001235303">
    <property type="component" value="Unassembled WGS sequence"/>
</dbReference>
<dbReference type="InterPro" id="IPR037359">
    <property type="entry name" value="NST/OST"/>
</dbReference>
<name>A0ABT7ARM1_9CYAN</name>
<organism evidence="4 5">
    <name type="scientific">Roseofilum acuticapitatum BLCC-M154</name>
    <dbReference type="NCBI Taxonomy" id="3022444"/>
    <lineage>
        <taxon>Bacteria</taxon>
        <taxon>Bacillati</taxon>
        <taxon>Cyanobacteriota</taxon>
        <taxon>Cyanophyceae</taxon>
        <taxon>Desertifilales</taxon>
        <taxon>Desertifilaceae</taxon>
        <taxon>Roseofilum</taxon>
        <taxon>Roseofilum acuticapitatum</taxon>
    </lineage>
</organism>
<dbReference type="PANTHER" id="PTHR10605:SF56">
    <property type="entry name" value="BIFUNCTIONAL HEPARAN SULFATE N-DEACETYLASE_N-SULFOTRANSFERASE"/>
    <property type="match status" value="1"/>
</dbReference>
<evidence type="ECO:0000313" key="4">
    <source>
        <dbReference type="EMBL" id="MDJ1169554.1"/>
    </source>
</evidence>
<feature type="domain" description="Sulfotransferase" evidence="3">
    <location>
        <begin position="8"/>
        <end position="254"/>
    </location>
</feature>
<dbReference type="InterPro" id="IPR000863">
    <property type="entry name" value="Sulfotransferase_dom"/>
</dbReference>
<keyword evidence="1" id="KW-0808">Transferase</keyword>
<evidence type="ECO:0000259" key="3">
    <source>
        <dbReference type="Pfam" id="PF00685"/>
    </source>
</evidence>
<keyword evidence="5" id="KW-1185">Reference proteome</keyword>
<gene>
    <name evidence="4" type="ORF">PMG71_08965</name>
</gene>
<dbReference type="RefSeq" id="WP_283753312.1">
    <property type="nucleotide sequence ID" value="NZ_JAQOSP010000063.1"/>
</dbReference>
<dbReference type="Gene3D" id="3.40.50.300">
    <property type="entry name" value="P-loop containing nucleotide triphosphate hydrolases"/>
    <property type="match status" value="1"/>
</dbReference>
<keyword evidence="2" id="KW-0325">Glycoprotein</keyword>
<evidence type="ECO:0000313" key="5">
    <source>
        <dbReference type="Proteomes" id="UP001235303"/>
    </source>
</evidence>
<accession>A0ABT7ARM1</accession>
<evidence type="ECO:0000256" key="2">
    <source>
        <dbReference type="ARBA" id="ARBA00023180"/>
    </source>
</evidence>